<reference evidence="1" key="1">
    <citation type="submission" date="2014-12" db="EMBL/GenBank/DDBJ databases">
        <title>Insight into the proteome of Arion vulgaris.</title>
        <authorList>
            <person name="Aradska J."/>
            <person name="Bulat T."/>
            <person name="Smidak R."/>
            <person name="Sarate P."/>
            <person name="Gangsoo J."/>
            <person name="Sialana F."/>
            <person name="Bilban M."/>
            <person name="Lubec G."/>
        </authorList>
    </citation>
    <scope>NUCLEOTIDE SEQUENCE</scope>
    <source>
        <tissue evidence="1">Skin</tissue>
    </source>
</reference>
<gene>
    <name evidence="1" type="primary">ORF99161</name>
</gene>
<accession>A0A0B7A8C0</accession>
<dbReference type="AlphaFoldDB" id="A0A0B7A8C0"/>
<name>A0A0B7A8C0_9EUPU</name>
<dbReference type="EMBL" id="HACG01029386">
    <property type="protein sequence ID" value="CEK76251.1"/>
    <property type="molecule type" value="Transcribed_RNA"/>
</dbReference>
<sequence length="52" mass="5576">MLLKLPLYIDRKLNILSETASVCVPAISDQQVRTDIRPNLKNIIAAAAAAAA</sequence>
<proteinExistence type="predicted"/>
<feature type="non-terminal residue" evidence="1">
    <location>
        <position position="52"/>
    </location>
</feature>
<protein>
    <submittedName>
        <fullName evidence="1">Uncharacterized protein</fullName>
    </submittedName>
</protein>
<organism evidence="1">
    <name type="scientific">Arion vulgaris</name>
    <dbReference type="NCBI Taxonomy" id="1028688"/>
    <lineage>
        <taxon>Eukaryota</taxon>
        <taxon>Metazoa</taxon>
        <taxon>Spiralia</taxon>
        <taxon>Lophotrochozoa</taxon>
        <taxon>Mollusca</taxon>
        <taxon>Gastropoda</taxon>
        <taxon>Heterobranchia</taxon>
        <taxon>Euthyneura</taxon>
        <taxon>Panpulmonata</taxon>
        <taxon>Eupulmonata</taxon>
        <taxon>Stylommatophora</taxon>
        <taxon>Helicina</taxon>
        <taxon>Arionoidea</taxon>
        <taxon>Arionidae</taxon>
        <taxon>Arion</taxon>
    </lineage>
</organism>
<evidence type="ECO:0000313" key="1">
    <source>
        <dbReference type="EMBL" id="CEK76251.1"/>
    </source>
</evidence>